<keyword evidence="2" id="KW-1185">Reference proteome</keyword>
<dbReference type="PIRSF" id="PIRSF005788">
    <property type="entry name" value="NifK"/>
    <property type="match status" value="1"/>
</dbReference>
<dbReference type="Gene3D" id="1.10.3100.20">
    <property type="entry name" value="Protein of unknown function DUF269"/>
    <property type="match status" value="1"/>
</dbReference>
<dbReference type="Proteomes" id="UP000481033">
    <property type="component" value="Unassembled WGS sequence"/>
</dbReference>
<evidence type="ECO:0000313" key="1">
    <source>
        <dbReference type="EMBL" id="NEZ58312.1"/>
    </source>
</evidence>
<dbReference type="Pfam" id="PF03270">
    <property type="entry name" value="DUF269"/>
    <property type="match status" value="1"/>
</dbReference>
<organism evidence="1 2">
    <name type="scientific">Adonisia turfae CCMR0081</name>
    <dbReference type="NCBI Taxonomy" id="2292702"/>
    <lineage>
        <taxon>Bacteria</taxon>
        <taxon>Bacillati</taxon>
        <taxon>Cyanobacteriota</taxon>
        <taxon>Adonisia</taxon>
        <taxon>Adonisia turfae</taxon>
    </lineage>
</organism>
<reference evidence="1 2" key="1">
    <citation type="journal article" date="2020" name="Microb. Ecol.">
        <title>Ecogenomics of the Marine Benthic Filamentous Cyanobacterium Adonisia.</title>
        <authorList>
            <person name="Walter J.M."/>
            <person name="Coutinho F.H."/>
            <person name="Leomil L."/>
            <person name="Hargreaves P.I."/>
            <person name="Campeao M.E."/>
            <person name="Vieira V.V."/>
            <person name="Silva B.S."/>
            <person name="Fistarol G.O."/>
            <person name="Salomon P.S."/>
            <person name="Sawabe T."/>
            <person name="Mino S."/>
            <person name="Hosokawa M."/>
            <person name="Miyashita H."/>
            <person name="Maruyama F."/>
            <person name="van Verk M.C."/>
            <person name="Dutilh B.E."/>
            <person name="Thompson C.C."/>
            <person name="Thompson F.L."/>
        </authorList>
    </citation>
    <scope>NUCLEOTIDE SEQUENCE [LARGE SCALE GENOMIC DNA]</scope>
    <source>
        <strain evidence="1 2">CCMR0081</strain>
    </source>
</reference>
<comment type="caution">
    <text evidence="1">The sequence shown here is derived from an EMBL/GenBank/DDBJ whole genome shotgun (WGS) entry which is preliminary data.</text>
</comment>
<protein>
    <submittedName>
        <fullName evidence="1">NifX-associated nitrogen fixation protein</fullName>
    </submittedName>
</protein>
<accession>A0A6M0RRC1</accession>
<dbReference type="AlphaFoldDB" id="A0A6M0RRC1"/>
<dbReference type="EMBL" id="QXHD01000004">
    <property type="protein sequence ID" value="NEZ58312.1"/>
    <property type="molecule type" value="Genomic_DNA"/>
</dbReference>
<name>A0A6M0RRC1_9CYAN</name>
<dbReference type="InterPro" id="IPR004952">
    <property type="entry name" value="NifX-assoc_nitrogen_fix"/>
</dbReference>
<dbReference type="NCBIfam" id="TIGR02935">
    <property type="entry name" value="NifX-associated nitrogen fixation protein"/>
    <property type="match status" value="1"/>
</dbReference>
<gene>
    <name evidence="1" type="ORF">DXZ20_22240</name>
</gene>
<evidence type="ECO:0000313" key="2">
    <source>
        <dbReference type="Proteomes" id="UP000481033"/>
    </source>
</evidence>
<proteinExistence type="predicted"/>
<sequence>MIDSSLFLKAIVQQIRANDAYGTYRNWADEILLKPYIIPKKKRRKIPVEGDVDPITMARIMAFYRAIAACIEQETGQLSQVVVDLSHEGFGWALIFSGRLILVSKTLRDAQRFGFDSLEKLNTEGEKLVQKGIDLAQRFPAVCNL</sequence>